<organism evidence="10 11">
    <name type="scientific">Thermodesulfobium acidiphilum</name>
    <dbReference type="NCBI Taxonomy" id="1794699"/>
    <lineage>
        <taxon>Bacteria</taxon>
        <taxon>Pseudomonadati</taxon>
        <taxon>Thermodesulfobiota</taxon>
        <taxon>Thermodesulfobiia</taxon>
        <taxon>Thermodesulfobiales</taxon>
        <taxon>Thermodesulfobiaceae</taxon>
        <taxon>Thermodesulfobium</taxon>
    </lineage>
</organism>
<feature type="domain" description="ABC3 transporter permease C-terminal" evidence="8">
    <location>
        <begin position="288"/>
        <end position="397"/>
    </location>
</feature>
<dbReference type="Pfam" id="PF12704">
    <property type="entry name" value="MacB_PCD"/>
    <property type="match status" value="1"/>
</dbReference>
<dbReference type="GO" id="GO:0005886">
    <property type="term" value="C:plasma membrane"/>
    <property type="evidence" value="ECO:0007669"/>
    <property type="project" value="UniProtKB-SubCell"/>
</dbReference>
<keyword evidence="5 7" id="KW-0472">Membrane</keyword>
<feature type="transmembrane region" description="Helical" evidence="7">
    <location>
        <begin position="284"/>
        <end position="308"/>
    </location>
</feature>
<evidence type="ECO:0000256" key="7">
    <source>
        <dbReference type="SAM" id="Phobius"/>
    </source>
</evidence>
<dbReference type="InterPro" id="IPR003838">
    <property type="entry name" value="ABC3_permease_C"/>
</dbReference>
<evidence type="ECO:0000256" key="2">
    <source>
        <dbReference type="ARBA" id="ARBA00022475"/>
    </source>
</evidence>
<accession>A0A2R4W1A7</accession>
<feature type="transmembrane region" description="Helical" evidence="7">
    <location>
        <begin position="367"/>
        <end position="387"/>
    </location>
</feature>
<evidence type="ECO:0000259" key="9">
    <source>
        <dbReference type="Pfam" id="PF12704"/>
    </source>
</evidence>
<dbReference type="GO" id="GO:0022857">
    <property type="term" value="F:transmembrane transporter activity"/>
    <property type="evidence" value="ECO:0007669"/>
    <property type="project" value="TreeGrafter"/>
</dbReference>
<dbReference type="RefSeq" id="WP_108309254.1">
    <property type="nucleotide sequence ID" value="NZ_CP020921.1"/>
</dbReference>
<evidence type="ECO:0000313" key="11">
    <source>
        <dbReference type="Proteomes" id="UP000244792"/>
    </source>
</evidence>
<dbReference type="InterPro" id="IPR050250">
    <property type="entry name" value="Macrolide_Exporter_MacB"/>
</dbReference>
<evidence type="ECO:0000256" key="5">
    <source>
        <dbReference type="ARBA" id="ARBA00023136"/>
    </source>
</evidence>
<evidence type="ECO:0000256" key="4">
    <source>
        <dbReference type="ARBA" id="ARBA00022989"/>
    </source>
</evidence>
<evidence type="ECO:0000256" key="3">
    <source>
        <dbReference type="ARBA" id="ARBA00022692"/>
    </source>
</evidence>
<dbReference type="EMBL" id="CP020921">
    <property type="protein sequence ID" value="AWB10458.1"/>
    <property type="molecule type" value="Genomic_DNA"/>
</dbReference>
<dbReference type="PANTHER" id="PTHR30572">
    <property type="entry name" value="MEMBRANE COMPONENT OF TRANSPORTER-RELATED"/>
    <property type="match status" value="1"/>
</dbReference>
<dbReference type="InterPro" id="IPR025857">
    <property type="entry name" value="MacB_PCD"/>
</dbReference>
<dbReference type="AlphaFoldDB" id="A0A2R4W1A7"/>
<evidence type="ECO:0000256" key="1">
    <source>
        <dbReference type="ARBA" id="ARBA00004651"/>
    </source>
</evidence>
<protein>
    <submittedName>
        <fullName evidence="10">Putative ABC transport system permease protein</fullName>
    </submittedName>
</protein>
<keyword evidence="11" id="KW-1185">Reference proteome</keyword>
<evidence type="ECO:0000256" key="6">
    <source>
        <dbReference type="ARBA" id="ARBA00038076"/>
    </source>
</evidence>
<dbReference type="OrthoDB" id="9770036at2"/>
<feature type="transmembrane region" description="Helical" evidence="7">
    <location>
        <begin position="328"/>
        <end position="361"/>
    </location>
</feature>
<proteinExistence type="inferred from homology"/>
<dbReference type="PANTHER" id="PTHR30572:SF4">
    <property type="entry name" value="ABC TRANSPORTER PERMEASE YTRF"/>
    <property type="match status" value="1"/>
</dbReference>
<keyword evidence="4 7" id="KW-1133">Transmembrane helix</keyword>
<evidence type="ECO:0000313" key="10">
    <source>
        <dbReference type="EMBL" id="AWB10458.1"/>
    </source>
</evidence>
<reference evidence="10 11" key="1">
    <citation type="submission" date="2017-04" db="EMBL/GenBank/DDBJ databases">
        <title>Genomic insights into metabolism of Thermodesulfobium acidiphilum.</title>
        <authorList>
            <person name="Toshchakov S.V."/>
            <person name="Frolov E.N."/>
            <person name="Kublanov I.V."/>
            <person name="Samarov N.I."/>
            <person name="Novikov A."/>
            <person name="Lebedinsky A.V."/>
            <person name="Bonch-Osmolovskaya E.A."/>
            <person name="Chernyh N.A."/>
        </authorList>
    </citation>
    <scope>NUCLEOTIDE SEQUENCE [LARGE SCALE GENOMIC DNA]</scope>
    <source>
        <strain evidence="10 11">3127-1</strain>
    </source>
</reference>
<dbReference type="Pfam" id="PF02687">
    <property type="entry name" value="FtsX"/>
    <property type="match status" value="1"/>
</dbReference>
<dbReference type="KEGG" id="taci:TDSAC_1112"/>
<feature type="domain" description="MacB-like periplasmic core" evidence="9">
    <location>
        <begin position="22"/>
        <end position="244"/>
    </location>
</feature>
<gene>
    <name evidence="10" type="ORF">TDSAC_1112</name>
</gene>
<dbReference type="Proteomes" id="UP000244792">
    <property type="component" value="Chromosome"/>
</dbReference>
<comment type="similarity">
    <text evidence="6">Belongs to the ABC-4 integral membrane protein family.</text>
</comment>
<evidence type="ECO:0000259" key="8">
    <source>
        <dbReference type="Pfam" id="PF02687"/>
    </source>
</evidence>
<name>A0A2R4W1A7_THEAF</name>
<feature type="transmembrane region" description="Helical" evidence="7">
    <location>
        <begin position="23"/>
        <end position="46"/>
    </location>
</feature>
<comment type="subcellular location">
    <subcellularLocation>
        <location evidence="1">Cell membrane</location>
        <topology evidence="1">Multi-pass membrane protein</topology>
    </subcellularLocation>
</comment>
<keyword evidence="3 7" id="KW-0812">Transmembrane</keyword>
<keyword evidence="2" id="KW-1003">Cell membrane</keyword>
<sequence length="406" mass="44476">MNNFLINFSQALRSISRRKSKSILAILGFLIGISATVIIASISSGVKEKTIEQIKSMGSNMIVVTAGQLKIMGNRPHQVGNVTTLTPLDYEIIKKDLPNAKIAATQQKTFTVKFSDYSTQTTIIGATPSLFSVRGYTVSIGREFTSRENRLRERVAIIGRTVIQNLNAIPEQLLNATIFINNIPFRVIGIQDPVGIDIGGQDEDNQIIIPLDTALDRVLNVTYINNIYISAPQEYLMSSYKDEVIKILRKNHKLTDGQQNDFTVQDQSDIIAAQTKSTQTLDNLTVALAMIAVFIGGLGIAAVLLVAVRERTKEIGVRKSFGATKQDILTQFFIEATILSGSGTISGVLIGLLITFIITLITKMPFVIPFNVLIPLIFIAFLMGVIFGTIPAKRAADVDPIRAIYS</sequence>